<evidence type="ECO:0000313" key="4">
    <source>
        <dbReference type="Proteomes" id="UP001558632"/>
    </source>
</evidence>
<dbReference type="SUPFAM" id="SSF48350">
    <property type="entry name" value="GTPase activation domain, GAP"/>
    <property type="match status" value="1"/>
</dbReference>
<feature type="domain" description="Rho-GAP" evidence="2">
    <location>
        <begin position="220"/>
        <end position="427"/>
    </location>
</feature>
<sequence>MSNCMWRNALGEQVELKDRELHLLTILERKTLQKLAVRKLKIPDFQDTVLISGKERSTPRSKKLTISYWIQSQDRKSNRFKETGSADSLGAAKPRSIFGLSFPKYAENDIASPSSGRPIASAFKPSFIGGRKAIQNFRMTHSVDVADVQHCLNRTSVSAGSLNNNSQKKSVDCDKSLLSLDSRYLNERISPLSDTAEKRLEINDPLNQKKSFISRVIAVPSRQDSCETYTIELPRVIRFCVDYLRNYGMDKVGLFRVSGSSNRCRWLKQQLEMGTMEGTGTSNTETLPITAHDVATVLKNYLRDLQDPLLTKELYLAFVTTASQQQQYENYIENLRYLIALLPPKNSAILEYILEFLSSVAENAEPVIDEANDASSAGNKMNAKNIATVFGPSLLRPDMTKQKPSLAHNEAVIAVVEALILYHRQLFTVTKETQDEVFRLLLETDPDSLDTLLYRRLQEYSTTEENE</sequence>
<keyword evidence="1" id="KW-0343">GTPase activation</keyword>
<dbReference type="InterPro" id="IPR037863">
    <property type="entry name" value="RHOGAP6/36"/>
</dbReference>
<evidence type="ECO:0000259" key="2">
    <source>
        <dbReference type="PROSITE" id="PS50238"/>
    </source>
</evidence>
<gene>
    <name evidence="3" type="ORF">TSPI_00199</name>
</gene>
<reference evidence="3 4" key="1">
    <citation type="submission" date="2024-07" db="EMBL/GenBank/DDBJ databases">
        <title>Enhanced genomic and transcriptomic resources for Trichinella pseudospiralis and T. spiralis underpin the discovery of pronounced molecular differences between stages and species.</title>
        <authorList>
            <person name="Pasi K.K."/>
            <person name="La Rosa G."/>
            <person name="Gomez-Morales M.A."/>
            <person name="Tosini F."/>
            <person name="Sumanam S."/>
            <person name="Young N.D."/>
            <person name="Chang B.C."/>
            <person name="Robin G.B."/>
        </authorList>
    </citation>
    <scope>NUCLEOTIDE SEQUENCE [LARGE SCALE GENOMIC DNA]</scope>
    <source>
        <strain evidence="3">ISS534</strain>
    </source>
</reference>
<dbReference type="PANTHER" id="PTHR12635:SF7">
    <property type="entry name" value="RHO GTPASE ACTIVATING PROTEIN 6-RELATED"/>
    <property type="match status" value="1"/>
</dbReference>
<dbReference type="SMART" id="SM00324">
    <property type="entry name" value="RhoGAP"/>
    <property type="match status" value="1"/>
</dbReference>
<dbReference type="PROSITE" id="PS50238">
    <property type="entry name" value="RHOGAP"/>
    <property type="match status" value="1"/>
</dbReference>
<dbReference type="Gene3D" id="1.10.555.10">
    <property type="entry name" value="Rho GTPase activation protein"/>
    <property type="match status" value="1"/>
</dbReference>
<name>A0ABR3KSW5_TRISP</name>
<keyword evidence="4" id="KW-1185">Reference proteome</keyword>
<dbReference type="InterPro" id="IPR008936">
    <property type="entry name" value="Rho_GTPase_activation_prot"/>
</dbReference>
<dbReference type="Pfam" id="PF00620">
    <property type="entry name" value="RhoGAP"/>
    <property type="match status" value="1"/>
</dbReference>
<dbReference type="InterPro" id="IPR000198">
    <property type="entry name" value="RhoGAP_dom"/>
</dbReference>
<dbReference type="Proteomes" id="UP001558632">
    <property type="component" value="Unassembled WGS sequence"/>
</dbReference>
<protein>
    <submittedName>
        <fullName evidence="3">Rho GTPase-activating protein</fullName>
    </submittedName>
</protein>
<organism evidence="3 4">
    <name type="scientific">Trichinella spiralis</name>
    <name type="common">Trichina worm</name>
    <dbReference type="NCBI Taxonomy" id="6334"/>
    <lineage>
        <taxon>Eukaryota</taxon>
        <taxon>Metazoa</taxon>
        <taxon>Ecdysozoa</taxon>
        <taxon>Nematoda</taxon>
        <taxon>Enoplea</taxon>
        <taxon>Dorylaimia</taxon>
        <taxon>Trichinellida</taxon>
        <taxon>Trichinellidae</taxon>
        <taxon>Trichinella</taxon>
    </lineage>
</organism>
<evidence type="ECO:0000313" key="3">
    <source>
        <dbReference type="EMBL" id="KAL1242478.1"/>
    </source>
</evidence>
<accession>A0ABR3KSW5</accession>
<dbReference type="EMBL" id="JBEUSY010000198">
    <property type="protein sequence ID" value="KAL1242478.1"/>
    <property type="molecule type" value="Genomic_DNA"/>
</dbReference>
<evidence type="ECO:0000256" key="1">
    <source>
        <dbReference type="ARBA" id="ARBA00022468"/>
    </source>
</evidence>
<comment type="caution">
    <text evidence="3">The sequence shown here is derived from an EMBL/GenBank/DDBJ whole genome shotgun (WGS) entry which is preliminary data.</text>
</comment>
<proteinExistence type="predicted"/>
<dbReference type="PANTHER" id="PTHR12635">
    <property type="entry name" value="RHO-GTPASE-ACTIVATING PROTEIN 6 FAMILY MEMBER"/>
    <property type="match status" value="1"/>
</dbReference>